<comment type="caution">
    <text evidence="3">The sequence shown here is derived from an EMBL/GenBank/DDBJ whole genome shotgun (WGS) entry which is preliminary data.</text>
</comment>
<name>A0A1A6C6U3_9GAMM</name>
<sequence length="111" mass="12811">MGRITETDSAGQVALRWSIRATAAVAMTIYCLHWVMDDREWRGLMTWLHEGGRFPAWAIFSPWVAGVLMVTGAWLFVWAWRMPSRKRSQKTERGARAATAEQLRKMTEKVK</sequence>
<dbReference type="Proteomes" id="UP000029273">
    <property type="component" value="Unassembled WGS sequence"/>
</dbReference>
<accession>A0A1A6C6U3</accession>
<dbReference type="OrthoDB" id="9837425at2"/>
<feature type="transmembrane region" description="Helical" evidence="2">
    <location>
        <begin position="17"/>
        <end position="36"/>
    </location>
</feature>
<feature type="region of interest" description="Disordered" evidence="1">
    <location>
        <begin position="84"/>
        <end position="111"/>
    </location>
</feature>
<evidence type="ECO:0000313" key="4">
    <source>
        <dbReference type="Proteomes" id="UP000029273"/>
    </source>
</evidence>
<reference evidence="3 4" key="1">
    <citation type="journal article" date="2014" name="Genome Announc.">
        <title>Draft Genome Sequence of the Iron-Oxidizing, Acidophilic, and Halotolerant 'Thiobacillus prosperus' Type Strain DSM 5130.</title>
        <authorList>
            <person name="Ossandon F.J."/>
            <person name="Cardenas J.P."/>
            <person name="Corbett M."/>
            <person name="Quatrini R."/>
            <person name="Holmes D.S."/>
            <person name="Watkin E."/>
        </authorList>
    </citation>
    <scope>NUCLEOTIDE SEQUENCE [LARGE SCALE GENOMIC DNA]</scope>
    <source>
        <strain evidence="3 4">DSM 5130</strain>
    </source>
</reference>
<keyword evidence="2" id="KW-0812">Transmembrane</keyword>
<organism evidence="3 4">
    <name type="scientific">Acidihalobacter prosperus</name>
    <dbReference type="NCBI Taxonomy" id="160660"/>
    <lineage>
        <taxon>Bacteria</taxon>
        <taxon>Pseudomonadati</taxon>
        <taxon>Pseudomonadota</taxon>
        <taxon>Gammaproteobacteria</taxon>
        <taxon>Chromatiales</taxon>
        <taxon>Ectothiorhodospiraceae</taxon>
        <taxon>Acidihalobacter</taxon>
    </lineage>
</organism>
<protein>
    <submittedName>
        <fullName evidence="3">Uncharacterized protein</fullName>
    </submittedName>
</protein>
<feature type="compositionally biased region" description="Basic and acidic residues" evidence="1">
    <location>
        <begin position="102"/>
        <end position="111"/>
    </location>
</feature>
<gene>
    <name evidence="3" type="ORF">Thpro_021315</name>
</gene>
<evidence type="ECO:0000256" key="2">
    <source>
        <dbReference type="SAM" id="Phobius"/>
    </source>
</evidence>
<proteinExistence type="predicted"/>
<dbReference type="AlphaFoldDB" id="A0A1A6C6U3"/>
<dbReference type="EMBL" id="JQSG02000002">
    <property type="protein sequence ID" value="OBS10265.1"/>
    <property type="molecule type" value="Genomic_DNA"/>
</dbReference>
<evidence type="ECO:0000256" key="1">
    <source>
        <dbReference type="SAM" id="MobiDB-lite"/>
    </source>
</evidence>
<keyword evidence="2" id="KW-0472">Membrane</keyword>
<dbReference type="RefSeq" id="WP_065089380.1">
    <property type="nucleotide sequence ID" value="NZ_JQSG02000002.1"/>
</dbReference>
<feature type="transmembrane region" description="Helical" evidence="2">
    <location>
        <begin position="56"/>
        <end position="80"/>
    </location>
</feature>
<dbReference type="STRING" id="160660.BJI67_12880"/>
<keyword evidence="4" id="KW-1185">Reference proteome</keyword>
<keyword evidence="2" id="KW-1133">Transmembrane helix</keyword>
<evidence type="ECO:0000313" key="3">
    <source>
        <dbReference type="EMBL" id="OBS10265.1"/>
    </source>
</evidence>